<dbReference type="STRING" id="195883.A0A482XH86"/>
<keyword evidence="2" id="KW-1185">Reference proteome</keyword>
<accession>A0A482XH86</accession>
<organism evidence="1 2">
    <name type="scientific">Laodelphax striatellus</name>
    <name type="common">Small brown planthopper</name>
    <name type="synonym">Delphax striatella</name>
    <dbReference type="NCBI Taxonomy" id="195883"/>
    <lineage>
        <taxon>Eukaryota</taxon>
        <taxon>Metazoa</taxon>
        <taxon>Ecdysozoa</taxon>
        <taxon>Arthropoda</taxon>
        <taxon>Hexapoda</taxon>
        <taxon>Insecta</taxon>
        <taxon>Pterygota</taxon>
        <taxon>Neoptera</taxon>
        <taxon>Paraneoptera</taxon>
        <taxon>Hemiptera</taxon>
        <taxon>Auchenorrhyncha</taxon>
        <taxon>Fulgoroidea</taxon>
        <taxon>Delphacidae</taxon>
        <taxon>Criomorphinae</taxon>
        <taxon>Laodelphax</taxon>
    </lineage>
</organism>
<evidence type="ECO:0008006" key="3">
    <source>
        <dbReference type="Google" id="ProtNLM"/>
    </source>
</evidence>
<name>A0A482XH86_LAOST</name>
<evidence type="ECO:0000313" key="1">
    <source>
        <dbReference type="EMBL" id="RZF44869.1"/>
    </source>
</evidence>
<dbReference type="Proteomes" id="UP000291343">
    <property type="component" value="Unassembled WGS sequence"/>
</dbReference>
<dbReference type="OrthoDB" id="6625421at2759"/>
<evidence type="ECO:0000313" key="2">
    <source>
        <dbReference type="Proteomes" id="UP000291343"/>
    </source>
</evidence>
<dbReference type="InParanoid" id="A0A482XH86"/>
<dbReference type="PANTHER" id="PTHR47027:SF20">
    <property type="entry name" value="REVERSE TRANSCRIPTASE-LIKE PROTEIN WITH RNA-DIRECTED DNA POLYMERASE DOMAIN"/>
    <property type="match status" value="1"/>
</dbReference>
<comment type="caution">
    <text evidence="1">The sequence shown here is derived from an EMBL/GenBank/DDBJ whole genome shotgun (WGS) entry which is preliminary data.</text>
</comment>
<sequence>MCLKHTMAFTGKFPTRSKIVVDDFILEQVSEYNYLGCHISFKEDVDIEKKVGKFQSICGTISRTLSKKARKETLMKFYKVMAAPVLLYGSESWITTKPLESRLQAAEMRFLRKVKGCDRRDQIRNDDIRTELNVYSMNKKVSEYRQQWREHIQRMPAGRIPLEILNYQPEGRRDIGRPRKRWQ</sequence>
<protein>
    <recommendedName>
        <fullName evidence="3">Reverse transcriptase domain-containing protein</fullName>
    </recommendedName>
</protein>
<dbReference type="AlphaFoldDB" id="A0A482XH86"/>
<proteinExistence type="predicted"/>
<gene>
    <name evidence="1" type="ORF">LSTR_LSTR004494</name>
</gene>
<dbReference type="EMBL" id="QKKF02010263">
    <property type="protein sequence ID" value="RZF44869.1"/>
    <property type="molecule type" value="Genomic_DNA"/>
</dbReference>
<reference evidence="1 2" key="1">
    <citation type="journal article" date="2017" name="Gigascience">
        <title>Genome sequence of the small brown planthopper, Laodelphax striatellus.</title>
        <authorList>
            <person name="Zhu J."/>
            <person name="Jiang F."/>
            <person name="Wang X."/>
            <person name="Yang P."/>
            <person name="Bao Y."/>
            <person name="Zhao W."/>
            <person name="Wang W."/>
            <person name="Lu H."/>
            <person name="Wang Q."/>
            <person name="Cui N."/>
            <person name="Li J."/>
            <person name="Chen X."/>
            <person name="Luo L."/>
            <person name="Yu J."/>
            <person name="Kang L."/>
            <person name="Cui F."/>
        </authorList>
    </citation>
    <scope>NUCLEOTIDE SEQUENCE [LARGE SCALE GENOMIC DNA]</scope>
    <source>
        <strain evidence="1">Lst14</strain>
    </source>
</reference>
<dbReference type="PANTHER" id="PTHR47027">
    <property type="entry name" value="REVERSE TRANSCRIPTASE DOMAIN-CONTAINING PROTEIN"/>
    <property type="match status" value="1"/>
</dbReference>